<dbReference type="Proteomes" id="UP001162992">
    <property type="component" value="Chromosome 18"/>
</dbReference>
<name>A0ACC2AYU2_DIPCM</name>
<reference evidence="2" key="1">
    <citation type="journal article" date="2024" name="Proc. Natl. Acad. Sci. U.S.A.">
        <title>Extraordinary preservation of gene collinearity over three hundred million years revealed in homosporous lycophytes.</title>
        <authorList>
            <person name="Li C."/>
            <person name="Wickell D."/>
            <person name="Kuo L.Y."/>
            <person name="Chen X."/>
            <person name="Nie B."/>
            <person name="Liao X."/>
            <person name="Peng D."/>
            <person name="Ji J."/>
            <person name="Jenkins J."/>
            <person name="Williams M."/>
            <person name="Shu S."/>
            <person name="Plott C."/>
            <person name="Barry K."/>
            <person name="Rajasekar S."/>
            <person name="Grimwood J."/>
            <person name="Han X."/>
            <person name="Sun S."/>
            <person name="Hou Z."/>
            <person name="He W."/>
            <person name="Dai G."/>
            <person name="Sun C."/>
            <person name="Schmutz J."/>
            <person name="Leebens-Mack J.H."/>
            <person name="Li F.W."/>
            <person name="Wang L."/>
        </authorList>
    </citation>
    <scope>NUCLEOTIDE SEQUENCE [LARGE SCALE GENOMIC DNA]</scope>
    <source>
        <strain evidence="2">cv. PW_Plant_1</strain>
    </source>
</reference>
<evidence type="ECO:0000313" key="2">
    <source>
        <dbReference type="Proteomes" id="UP001162992"/>
    </source>
</evidence>
<protein>
    <submittedName>
        <fullName evidence="1">Uncharacterized protein</fullName>
    </submittedName>
</protein>
<evidence type="ECO:0000313" key="1">
    <source>
        <dbReference type="EMBL" id="KAJ7522600.1"/>
    </source>
</evidence>
<keyword evidence="2" id="KW-1185">Reference proteome</keyword>
<sequence>MLLILTLLLGYYKYNDFVVLCSFVLNFSSLRFIMRTRGGAKPAAAPKKAGPKTPKKAVANPSVEEVKVTALDQVLDSKELQDPLKDSDSEAIHQVGSEVRVDNNAKQLDGGKGLTISETDCNSLTDGVKMDSNVLVGVLLAASTGTVAEQKIIGKVGDDKGLIASGTAENLLGDKNGTPPESDVFFMGQMRDRGSLAASCGVAGADEQKDQLKLPGAEDHDTGKNTDGKAQIESKQEPPESSRAAVRDQEAANITSAMHGEETPDLDQKVGIVSTADKEEEQKDVADGRREEVEEFNFEADEDEVEDDVEGEELLELEEEGIEELDMSEDDFDDAEVEEEIDAHEGEPELGYELEENEAKQDGENVGSAVGLETETLQSISEQRKQKRVEVFVGGLDKDTTEDELRTIFKKVGKVIEIRLSRNLKTGKNKGYAFVRYADSREAKRAVDELNLLEVHGRPCRVMPSEENDVLYLGNICKVWTKEKVVETLKKYSIENLEGVTLLEDTQNDGMNRGFAFLEFLTHKDALKAFTQLQKSDAVFGSERSAKVAWAQPLNEPEEEVMSQVKTVFVDGMPPTWDEDQVKEHFGKYGEIKEIVLGRNRSSRRKDFGFVTYATRESAIGCIEATNNSQLFEGERKIKLKVRLSKPVSESTDAKGGIRGGFTQESKLHRTGQPGRSFLQGAKRAHGIGKFVTPRIRDREGAISIHRRREVMNPNIGARYASREVTISDRGGAGRDRLYAREDRSRRGRIGGILHGRGSGDSISMQHLSRADVYDYVPEVYADRFEYEATARGRKRGYTDLEGQMYSDSLEIGRSRARRGEVEAISFAGVGSPYGTLPYREIASRVPVRQVAQYTVGPSLGLSGALAQQRQPYALYDSLSSARGQSAYPSGGYAYGTAYSIEQEMGRGSSYRPPSYGARSYGPSGNVQYSSSGVDLGPYY</sequence>
<comment type="caution">
    <text evidence="1">The sequence shown here is derived from an EMBL/GenBank/DDBJ whole genome shotgun (WGS) entry which is preliminary data.</text>
</comment>
<proteinExistence type="predicted"/>
<accession>A0ACC2AYU2</accession>
<gene>
    <name evidence="1" type="ORF">O6H91_18G019100</name>
</gene>
<dbReference type="EMBL" id="CM055109">
    <property type="protein sequence ID" value="KAJ7522600.1"/>
    <property type="molecule type" value="Genomic_DNA"/>
</dbReference>
<organism evidence="1 2">
    <name type="scientific">Diphasiastrum complanatum</name>
    <name type="common">Issler's clubmoss</name>
    <name type="synonym">Lycopodium complanatum</name>
    <dbReference type="NCBI Taxonomy" id="34168"/>
    <lineage>
        <taxon>Eukaryota</taxon>
        <taxon>Viridiplantae</taxon>
        <taxon>Streptophyta</taxon>
        <taxon>Embryophyta</taxon>
        <taxon>Tracheophyta</taxon>
        <taxon>Lycopodiopsida</taxon>
        <taxon>Lycopodiales</taxon>
        <taxon>Lycopodiaceae</taxon>
        <taxon>Lycopodioideae</taxon>
        <taxon>Diphasiastrum</taxon>
    </lineage>
</organism>